<feature type="transmembrane region" description="Helical" evidence="9">
    <location>
        <begin position="44"/>
        <end position="66"/>
    </location>
</feature>
<organism evidence="12 13">
    <name type="scientific">Pseudomonas cichorii</name>
    <dbReference type="NCBI Taxonomy" id="36746"/>
    <lineage>
        <taxon>Bacteria</taxon>
        <taxon>Pseudomonadati</taxon>
        <taxon>Pseudomonadota</taxon>
        <taxon>Gammaproteobacteria</taxon>
        <taxon>Pseudomonadales</taxon>
        <taxon>Pseudomonadaceae</taxon>
        <taxon>Pseudomonas</taxon>
    </lineage>
</organism>
<dbReference type="InterPro" id="IPR003557">
    <property type="entry name" value="Cyt_c_biogenesis_CcmC"/>
</dbReference>
<dbReference type="Pfam" id="PF01578">
    <property type="entry name" value="Cytochrom_C_asm"/>
    <property type="match status" value="1"/>
</dbReference>
<evidence type="ECO:0000313" key="14">
    <source>
        <dbReference type="Proteomes" id="UP000614982"/>
    </source>
</evidence>
<keyword evidence="14" id="KW-1185">Reference proteome</keyword>
<dbReference type="AlphaFoldDB" id="A0A3M4VYX4"/>
<dbReference type="GO" id="GO:0020037">
    <property type="term" value="F:heme binding"/>
    <property type="evidence" value="ECO:0007669"/>
    <property type="project" value="InterPro"/>
</dbReference>
<feature type="transmembrane region" description="Helical" evidence="9">
    <location>
        <begin position="180"/>
        <end position="199"/>
    </location>
</feature>
<dbReference type="GO" id="GO:0005886">
    <property type="term" value="C:plasma membrane"/>
    <property type="evidence" value="ECO:0007669"/>
    <property type="project" value="UniProtKB-SubCell"/>
</dbReference>
<evidence type="ECO:0000256" key="4">
    <source>
        <dbReference type="ARBA" id="ARBA00016463"/>
    </source>
</evidence>
<dbReference type="EMBL" id="RBRY01000089">
    <property type="protein sequence ID" value="RMR56807.1"/>
    <property type="molecule type" value="Genomic_DNA"/>
</dbReference>
<evidence type="ECO:0000256" key="3">
    <source>
        <dbReference type="ARBA" id="ARBA00005840"/>
    </source>
</evidence>
<keyword evidence="9" id="KW-0813">Transport</keyword>
<evidence type="ECO:0000256" key="1">
    <source>
        <dbReference type="ARBA" id="ARBA00002442"/>
    </source>
</evidence>
<reference evidence="11 14" key="2">
    <citation type="submission" date="2020-05" db="EMBL/GenBank/DDBJ databases">
        <title>Genetic diversity of Pseudomonas cichorii.</title>
        <authorList>
            <person name="Tani S."/>
            <person name="Yagi H."/>
            <person name="Hashimoto S."/>
            <person name="Iiyama K."/>
            <person name="Furuya N."/>
        </authorList>
    </citation>
    <scope>NUCLEOTIDE SEQUENCE [LARGE SCALE GENOMIC DNA]</scope>
    <source>
        <strain evidence="11 14">LMG 2162</strain>
    </source>
</reference>
<comment type="subcellular location">
    <subcellularLocation>
        <location evidence="9">Cell inner membrane</location>
    </subcellularLocation>
    <subcellularLocation>
        <location evidence="2">Membrane</location>
        <topology evidence="2">Multi-pass membrane protein</topology>
    </subcellularLocation>
</comment>
<evidence type="ECO:0000256" key="9">
    <source>
        <dbReference type="RuleBase" id="RU364092"/>
    </source>
</evidence>
<feature type="transmembrane region" description="Helical" evidence="9">
    <location>
        <begin position="118"/>
        <end position="137"/>
    </location>
</feature>
<feature type="transmembrane region" description="Helical" evidence="9">
    <location>
        <begin position="223"/>
        <end position="244"/>
    </location>
</feature>
<protein>
    <recommendedName>
        <fullName evidence="4 9">Heme exporter protein C</fullName>
    </recommendedName>
    <alternativeName>
        <fullName evidence="9">Cytochrome c-type biogenesis protein</fullName>
    </alternativeName>
</protein>
<proteinExistence type="inferred from homology"/>
<dbReference type="PRINTS" id="PR01386">
    <property type="entry name" value="CCMCBIOGNSIS"/>
</dbReference>
<evidence type="ECO:0000313" key="11">
    <source>
        <dbReference type="EMBL" id="GFM92705.1"/>
    </source>
</evidence>
<dbReference type="InterPro" id="IPR045062">
    <property type="entry name" value="Cyt_c_biogenesis_CcsA/CcmC"/>
</dbReference>
<gene>
    <name evidence="9 11" type="primary">ccmC</name>
    <name evidence="12" type="ORF">ALP84_00345</name>
    <name evidence="11" type="ORF">PSCICP_26770</name>
</gene>
<dbReference type="PANTHER" id="PTHR30071">
    <property type="entry name" value="HEME EXPORTER PROTEIN C"/>
    <property type="match status" value="1"/>
</dbReference>
<name>A0A3M4VYX4_PSECI</name>
<evidence type="ECO:0000313" key="13">
    <source>
        <dbReference type="Proteomes" id="UP000278332"/>
    </source>
</evidence>
<dbReference type="Proteomes" id="UP000614982">
    <property type="component" value="Unassembled WGS sequence"/>
</dbReference>
<evidence type="ECO:0000256" key="8">
    <source>
        <dbReference type="ARBA" id="ARBA00023136"/>
    </source>
</evidence>
<evidence type="ECO:0000256" key="5">
    <source>
        <dbReference type="ARBA" id="ARBA00022692"/>
    </source>
</evidence>
<keyword evidence="7 9" id="KW-1133">Transmembrane helix</keyword>
<dbReference type="GO" id="GO:0015232">
    <property type="term" value="F:heme transmembrane transporter activity"/>
    <property type="evidence" value="ECO:0007669"/>
    <property type="project" value="InterPro"/>
</dbReference>
<feature type="transmembrane region" description="Helical" evidence="9">
    <location>
        <begin position="78"/>
        <end position="106"/>
    </location>
</feature>
<evidence type="ECO:0000256" key="7">
    <source>
        <dbReference type="ARBA" id="ARBA00022989"/>
    </source>
</evidence>
<evidence type="ECO:0000256" key="2">
    <source>
        <dbReference type="ARBA" id="ARBA00004141"/>
    </source>
</evidence>
<dbReference type="Proteomes" id="UP000278332">
    <property type="component" value="Unassembled WGS sequence"/>
</dbReference>
<accession>A0A3M4VYX4</accession>
<keyword evidence="8 9" id="KW-0472">Membrane</keyword>
<keyword evidence="9" id="KW-0997">Cell inner membrane</keyword>
<evidence type="ECO:0000256" key="6">
    <source>
        <dbReference type="ARBA" id="ARBA00022748"/>
    </source>
</evidence>
<dbReference type="EMBL" id="BLWA01000006">
    <property type="protein sequence ID" value="GFM92705.1"/>
    <property type="molecule type" value="Genomic_DNA"/>
</dbReference>
<dbReference type="PANTHER" id="PTHR30071:SF1">
    <property type="entry name" value="CYTOCHROME B_B6 PROTEIN-RELATED"/>
    <property type="match status" value="1"/>
</dbReference>
<keyword evidence="5 9" id="KW-0812">Transmembrane</keyword>
<keyword evidence="9" id="KW-1003">Cell membrane</keyword>
<dbReference type="InterPro" id="IPR002541">
    <property type="entry name" value="Cyt_c_assembly"/>
</dbReference>
<evidence type="ECO:0000313" key="12">
    <source>
        <dbReference type="EMBL" id="RMR56807.1"/>
    </source>
</evidence>
<comment type="caution">
    <text evidence="12">The sequence shown here is derived from an EMBL/GenBank/DDBJ whole genome shotgun (WGS) entry which is preliminary data.</text>
</comment>
<sequence length="281" mass="30828">MPAISKNPGYTVMKSSVMKNSISWAWFHKLGSPKWFYGISGRMLPWLSIAAVLLIGTGTVWGLAFAPPDYQQGNSFRIIYIHVPSAMLAQSCYVMLAVCGVVGLVWKMKLADVALQSAAPIGAWMTAVALVTGAIWGKPTWGSWWVWDARLTSMLILLFLYFGLIALGNAITNRDSAAKACAVLAIVGVVNIPIIKYSVEWWNTLHQGATFTLTEKPAMPAEMWLPLLFTTLGFYCFFGAVLLVRMRLEVLKRESRTSWVKAEILNSLGQSPTSSNSGGAQ</sequence>
<feature type="domain" description="Cytochrome c assembly protein" evidence="10">
    <location>
        <begin position="35"/>
        <end position="206"/>
    </location>
</feature>
<keyword evidence="6 9" id="KW-0201">Cytochrome c-type biogenesis</keyword>
<reference evidence="12 13" key="1">
    <citation type="submission" date="2018-08" db="EMBL/GenBank/DDBJ databases">
        <title>Recombination of ecologically and evolutionarily significant loci maintains genetic cohesion in the Pseudomonas syringae species complex.</title>
        <authorList>
            <person name="Dillon M."/>
            <person name="Thakur S."/>
            <person name="Almeida R.N.D."/>
            <person name="Weir B.S."/>
            <person name="Guttman D.S."/>
        </authorList>
    </citation>
    <scope>NUCLEOTIDE SEQUENCE [LARGE SCALE GENOMIC DNA]</scope>
    <source>
        <strain evidence="12 13">ICMP 6917</strain>
    </source>
</reference>
<comment type="function">
    <text evidence="1 9">Required for the export of heme to the periplasm for the biogenesis of c-type cytochromes.</text>
</comment>
<dbReference type="NCBIfam" id="TIGR01191">
    <property type="entry name" value="ccmC"/>
    <property type="match status" value="1"/>
</dbReference>
<evidence type="ECO:0000259" key="10">
    <source>
        <dbReference type="Pfam" id="PF01578"/>
    </source>
</evidence>
<feature type="transmembrane region" description="Helical" evidence="9">
    <location>
        <begin position="149"/>
        <end position="168"/>
    </location>
</feature>
<comment type="similarity">
    <text evidence="3 9">Belongs to the CcmC/CycZ/HelC family.</text>
</comment>
<dbReference type="GO" id="GO:0017004">
    <property type="term" value="P:cytochrome complex assembly"/>
    <property type="evidence" value="ECO:0007669"/>
    <property type="project" value="UniProtKB-KW"/>
</dbReference>